<dbReference type="InterPro" id="IPR017900">
    <property type="entry name" value="4Fe4S_Fe_S_CS"/>
</dbReference>
<evidence type="ECO:0000256" key="1">
    <source>
        <dbReference type="ARBA" id="ARBA00022723"/>
    </source>
</evidence>
<keyword evidence="1" id="KW-0479">Metal-binding</keyword>
<dbReference type="PROSITE" id="PS00198">
    <property type="entry name" value="4FE4S_FER_1"/>
    <property type="match status" value="2"/>
</dbReference>
<organism evidence="5 6">
    <name type="scientific">Solibaculum mannosilyticum</name>
    <dbReference type="NCBI Taxonomy" id="2780922"/>
    <lineage>
        <taxon>Bacteria</taxon>
        <taxon>Bacillati</taxon>
        <taxon>Bacillota</taxon>
        <taxon>Clostridia</taxon>
        <taxon>Eubacteriales</taxon>
        <taxon>Oscillospiraceae</taxon>
        <taxon>Solibaculum</taxon>
    </lineage>
</organism>
<dbReference type="RefSeq" id="WP_215533207.1">
    <property type="nucleotide sequence ID" value="NZ_AP023321.1"/>
</dbReference>
<dbReference type="KEGG" id="sman:C12CBH8_20910"/>
<dbReference type="PROSITE" id="PS51379">
    <property type="entry name" value="4FE4S_FER_2"/>
    <property type="match status" value="2"/>
</dbReference>
<dbReference type="InterPro" id="IPR011576">
    <property type="entry name" value="Pyridox_Oxase_N"/>
</dbReference>
<reference evidence="6" key="1">
    <citation type="submission" date="2020-07" db="EMBL/GenBank/DDBJ databases">
        <title>Complete genome sequencing of Clostridia bacterium strain 12CBH8.</title>
        <authorList>
            <person name="Sakamoto M."/>
            <person name="Murakami T."/>
            <person name="Mori H."/>
        </authorList>
    </citation>
    <scope>NUCLEOTIDE SEQUENCE [LARGE SCALE GENOMIC DNA]</scope>
    <source>
        <strain evidence="6">12CBH8</strain>
    </source>
</reference>
<dbReference type="Pfam" id="PF00037">
    <property type="entry name" value="Fer4"/>
    <property type="match status" value="1"/>
</dbReference>
<dbReference type="Gene3D" id="2.30.110.10">
    <property type="entry name" value="Electron Transport, Fmn-binding Protein, Chain A"/>
    <property type="match status" value="1"/>
</dbReference>
<dbReference type="AlphaFoldDB" id="A0A7I8D6U8"/>
<dbReference type="EMBL" id="AP023321">
    <property type="protein sequence ID" value="BCI61452.1"/>
    <property type="molecule type" value="Genomic_DNA"/>
</dbReference>
<keyword evidence="3" id="KW-0411">Iron-sulfur</keyword>
<keyword evidence="2" id="KW-0408">Iron</keyword>
<feature type="domain" description="4Fe-4S ferredoxin-type" evidence="4">
    <location>
        <begin position="146"/>
        <end position="170"/>
    </location>
</feature>
<protein>
    <recommendedName>
        <fullName evidence="4">4Fe-4S ferredoxin-type domain-containing protein</fullName>
    </recommendedName>
</protein>
<sequence length="204" mass="23176">MNAQTCLQLLREIKDAAFATVDENGIPQVRIIDVMLVEEDALYFCTARGKDFFRQLIQTGQVAITGMNRDFQMIRLHGKVQKLPDQKKWIDRIFQYNPSMNHVYPGESRYILEPFCITTGQIEFFDLGKQPIYRQSLSIGQSCSEKKGFTITDSCIGCGHCSIVCPQHCICEGSPYTIEQSHCLHCGLCAEQCPSLAIKRKREV</sequence>
<accession>A0A7I8D6U8</accession>
<name>A0A7I8D6U8_9FIRM</name>
<dbReference type="GO" id="GO:0051536">
    <property type="term" value="F:iron-sulfur cluster binding"/>
    <property type="evidence" value="ECO:0007669"/>
    <property type="project" value="UniProtKB-KW"/>
</dbReference>
<gene>
    <name evidence="5" type="ORF">C12CBH8_20910</name>
</gene>
<dbReference type="SUPFAM" id="SSF50475">
    <property type="entry name" value="FMN-binding split barrel"/>
    <property type="match status" value="1"/>
</dbReference>
<dbReference type="Pfam" id="PF01243">
    <property type="entry name" value="PNPOx_N"/>
    <property type="match status" value="1"/>
</dbReference>
<evidence type="ECO:0000313" key="6">
    <source>
        <dbReference type="Proteomes" id="UP000593890"/>
    </source>
</evidence>
<dbReference type="SUPFAM" id="SSF54862">
    <property type="entry name" value="4Fe-4S ferredoxins"/>
    <property type="match status" value="1"/>
</dbReference>
<dbReference type="InterPro" id="IPR017896">
    <property type="entry name" value="4Fe4S_Fe-S-bd"/>
</dbReference>
<keyword evidence="6" id="KW-1185">Reference proteome</keyword>
<evidence type="ECO:0000256" key="3">
    <source>
        <dbReference type="ARBA" id="ARBA00023014"/>
    </source>
</evidence>
<dbReference type="Gene3D" id="3.30.70.20">
    <property type="match status" value="1"/>
</dbReference>
<dbReference type="Proteomes" id="UP000593890">
    <property type="component" value="Chromosome"/>
</dbReference>
<evidence type="ECO:0000256" key="2">
    <source>
        <dbReference type="ARBA" id="ARBA00023004"/>
    </source>
</evidence>
<dbReference type="InterPro" id="IPR012349">
    <property type="entry name" value="Split_barrel_FMN-bd"/>
</dbReference>
<proteinExistence type="predicted"/>
<dbReference type="GO" id="GO:0046872">
    <property type="term" value="F:metal ion binding"/>
    <property type="evidence" value="ECO:0007669"/>
    <property type="project" value="UniProtKB-KW"/>
</dbReference>
<feature type="domain" description="4Fe-4S ferredoxin-type" evidence="4">
    <location>
        <begin position="174"/>
        <end position="203"/>
    </location>
</feature>
<evidence type="ECO:0000259" key="4">
    <source>
        <dbReference type="PROSITE" id="PS51379"/>
    </source>
</evidence>
<evidence type="ECO:0000313" key="5">
    <source>
        <dbReference type="EMBL" id="BCI61452.1"/>
    </source>
</evidence>